<feature type="region of interest" description="Disordered" evidence="1">
    <location>
        <begin position="1"/>
        <end position="53"/>
    </location>
</feature>
<dbReference type="EMBL" id="PGCJ01000055">
    <property type="protein sequence ID" value="PLW53881.1"/>
    <property type="molecule type" value="Genomic_DNA"/>
</dbReference>
<comment type="caution">
    <text evidence="2">The sequence shown here is derived from an EMBL/GenBank/DDBJ whole genome shotgun (WGS) entry which is preliminary data.</text>
</comment>
<evidence type="ECO:0000313" key="5">
    <source>
        <dbReference type="Proteomes" id="UP000235392"/>
    </source>
</evidence>
<evidence type="ECO:0000256" key="1">
    <source>
        <dbReference type="SAM" id="MobiDB-lite"/>
    </source>
</evidence>
<accession>A0A2N5UPP7</accession>
<gene>
    <name evidence="3" type="ORF">PCANC_09147</name>
    <name evidence="2" type="ORF">PCASD_09635</name>
</gene>
<protein>
    <submittedName>
        <fullName evidence="2">Uncharacterized protein</fullName>
    </submittedName>
</protein>
<dbReference type="AlphaFoldDB" id="A0A2N5UPP7"/>
<reference evidence="4 5" key="1">
    <citation type="submission" date="2017-11" db="EMBL/GenBank/DDBJ databases">
        <title>De novo assembly and phasing of dikaryotic genomes from two isolates of Puccinia coronata f. sp. avenae, the causal agent of oat crown rust.</title>
        <authorList>
            <person name="Miller M.E."/>
            <person name="Zhang Y."/>
            <person name="Omidvar V."/>
            <person name="Sperschneider J."/>
            <person name="Schwessinger B."/>
            <person name="Raley C."/>
            <person name="Palmer J.M."/>
            <person name="Garnica D."/>
            <person name="Upadhyaya N."/>
            <person name="Rathjen J."/>
            <person name="Taylor J.M."/>
            <person name="Park R.F."/>
            <person name="Dodds P.N."/>
            <person name="Hirsch C.D."/>
            <person name="Kianian S.F."/>
            <person name="Figueroa M."/>
        </authorList>
    </citation>
    <scope>NUCLEOTIDE SEQUENCE [LARGE SCALE GENOMIC DNA]</scope>
    <source>
        <strain evidence="3">12NC29</strain>
        <strain evidence="2">12SD80</strain>
    </source>
</reference>
<name>A0A2N5UPP7_9BASI</name>
<evidence type="ECO:0000313" key="4">
    <source>
        <dbReference type="Proteomes" id="UP000235388"/>
    </source>
</evidence>
<evidence type="ECO:0000313" key="3">
    <source>
        <dbReference type="EMBL" id="PLW53881.1"/>
    </source>
</evidence>
<dbReference type="Proteomes" id="UP000235392">
    <property type="component" value="Unassembled WGS sequence"/>
</dbReference>
<feature type="compositionally biased region" description="Basic and acidic residues" evidence="1">
    <location>
        <begin position="25"/>
        <end position="48"/>
    </location>
</feature>
<organism evidence="2 5">
    <name type="scientific">Puccinia coronata f. sp. avenae</name>
    <dbReference type="NCBI Taxonomy" id="200324"/>
    <lineage>
        <taxon>Eukaryota</taxon>
        <taxon>Fungi</taxon>
        <taxon>Dikarya</taxon>
        <taxon>Basidiomycota</taxon>
        <taxon>Pucciniomycotina</taxon>
        <taxon>Pucciniomycetes</taxon>
        <taxon>Pucciniales</taxon>
        <taxon>Pucciniaceae</taxon>
        <taxon>Puccinia</taxon>
    </lineage>
</organism>
<feature type="region of interest" description="Disordered" evidence="1">
    <location>
        <begin position="72"/>
        <end position="97"/>
    </location>
</feature>
<keyword evidence="4" id="KW-1185">Reference proteome</keyword>
<dbReference type="EMBL" id="PGCI01000111">
    <property type="protein sequence ID" value="PLW39735.1"/>
    <property type="molecule type" value="Genomic_DNA"/>
</dbReference>
<evidence type="ECO:0000313" key="2">
    <source>
        <dbReference type="EMBL" id="PLW39735.1"/>
    </source>
</evidence>
<sequence length="97" mass="10380">MRAKTKENDQGGAYTGLVEPLTQHKSLDLRGREAPPPKEVRRSSRGDDPGEALSIPHCLFFEVRQDAGGFLLPGYGEDAPGGQPGGNLAGRLPSRPE</sequence>
<dbReference type="Proteomes" id="UP000235388">
    <property type="component" value="Unassembled WGS sequence"/>
</dbReference>
<proteinExistence type="predicted"/>